<keyword evidence="5" id="KW-0812">Transmembrane</keyword>
<gene>
    <name evidence="7" type="ordered locus">Shel_20840</name>
</gene>
<protein>
    <submittedName>
        <fullName evidence="7">Response regulator containing a CheY-like receiver domain and an HTH DNA-binding domain</fullName>
    </submittedName>
</protein>
<accession>C7N860</accession>
<dbReference type="EMBL" id="CP001684">
    <property type="protein sequence ID" value="ACV23095.1"/>
    <property type="molecule type" value="Genomic_DNA"/>
</dbReference>
<sequence>MTGLPEKVPALPFAAPLLALAFWIAWITIAYSGDCIVVSHVSAYEATTTLRSLSTLGIGIAMVACACLPERGWNVVTDFNTMVGVAGASLVCTLAVGFQGVLPDILYGVCSFVAGVCLGVFALRCAVLYAEVSPRTAALYICMATLAGVMLYAFSTMIAHYHSPIWVQAMTAPLLLGGVAVSFVRTEGDECVPLHDDASLTLSSSFWRVIAFVAIIAFALSTVRGFYPQFLEPEQFASSRGDAALLIVVFATAFLIDATRRKPSDPFVRQLYGMLLVSVAIMLPVAFLGISSGLVGSLATFSKAILLVSGWCFLSLWSYKTGMSAVRVFGFGFGVAMVAAFVGYMFGDNMGLTFIRFDAPGLQTVFLVVCIVAAVLLLSVRDLGDLLEPTAAMMASAEGGESDEAQSTQEEGTPQAVRSAEVADAQADGIAADDGDAAAEQPDGTRKAGRFLLKCKLISDEFGLSPREADVLVLLAKHMPVKAIADELFVSFNTARTHVRHVYGKLDVHSRRELDELIDAYEID</sequence>
<dbReference type="eggNOG" id="COG2197">
    <property type="taxonomic scope" value="Bacteria"/>
</dbReference>
<dbReference type="SUPFAM" id="SSF103473">
    <property type="entry name" value="MFS general substrate transporter"/>
    <property type="match status" value="1"/>
</dbReference>
<feature type="domain" description="HTH luxR-type" evidence="6">
    <location>
        <begin position="457"/>
        <end position="522"/>
    </location>
</feature>
<dbReference type="PRINTS" id="PR00038">
    <property type="entry name" value="HTHLUXR"/>
</dbReference>
<keyword evidence="8" id="KW-1185">Reference proteome</keyword>
<dbReference type="Gene3D" id="1.10.10.10">
    <property type="entry name" value="Winged helix-like DNA-binding domain superfamily/Winged helix DNA-binding domain"/>
    <property type="match status" value="1"/>
</dbReference>
<reference evidence="7 8" key="1">
    <citation type="journal article" date="2009" name="Stand. Genomic Sci.">
        <title>Complete genome sequence of Slackia heliotrinireducens type strain (RHS 1).</title>
        <authorList>
            <person name="Pukall R."/>
            <person name="Lapidus A."/>
            <person name="Nolan M."/>
            <person name="Copeland A."/>
            <person name="Glavina Del Rio T."/>
            <person name="Lucas S."/>
            <person name="Chen F."/>
            <person name="Tice H."/>
            <person name="Cheng J.F."/>
            <person name="Chertkov O."/>
            <person name="Bruce D."/>
            <person name="Goodwin L."/>
            <person name="Kuske C."/>
            <person name="Brettin T."/>
            <person name="Detter J.C."/>
            <person name="Han C."/>
            <person name="Pitluck S."/>
            <person name="Pati A."/>
            <person name="Mavrommatis K."/>
            <person name="Ivanova N."/>
            <person name="Ovchinnikova G."/>
            <person name="Chen A."/>
            <person name="Palaniappan K."/>
            <person name="Schneider S."/>
            <person name="Rohde M."/>
            <person name="Chain P."/>
            <person name="D'haeseleer P."/>
            <person name="Goker M."/>
            <person name="Bristow J."/>
            <person name="Eisen J.A."/>
            <person name="Markowitz V."/>
            <person name="Kyrpides N.C."/>
            <person name="Klenk H.P."/>
            <person name="Hugenholtz P."/>
        </authorList>
    </citation>
    <scope>NUCLEOTIDE SEQUENCE [LARGE SCALE GENOMIC DNA]</scope>
    <source>
        <strain evidence="8">ATCC 29202 / DSM 20476 / NCTC 11029 / RHS 1</strain>
    </source>
</reference>
<dbReference type="AlphaFoldDB" id="C7N860"/>
<dbReference type="Pfam" id="PF00196">
    <property type="entry name" value="GerE"/>
    <property type="match status" value="1"/>
</dbReference>
<dbReference type="GO" id="GO:0003677">
    <property type="term" value="F:DNA binding"/>
    <property type="evidence" value="ECO:0007669"/>
    <property type="project" value="UniProtKB-KW"/>
</dbReference>
<dbReference type="Proteomes" id="UP000002026">
    <property type="component" value="Chromosome"/>
</dbReference>
<feature type="transmembrane region" description="Helical" evidence="5">
    <location>
        <begin position="165"/>
        <end position="184"/>
    </location>
</feature>
<feature type="transmembrane region" description="Helical" evidence="5">
    <location>
        <begin position="52"/>
        <end position="69"/>
    </location>
</feature>
<organism evidence="7 8">
    <name type="scientific">Slackia heliotrinireducens (strain ATCC 29202 / DSM 20476 / NCTC 11029 / RHS 1)</name>
    <name type="common">Peptococcus heliotrinreducens</name>
    <dbReference type="NCBI Taxonomy" id="471855"/>
    <lineage>
        <taxon>Bacteria</taxon>
        <taxon>Bacillati</taxon>
        <taxon>Actinomycetota</taxon>
        <taxon>Coriobacteriia</taxon>
        <taxon>Eggerthellales</taxon>
        <taxon>Eggerthellaceae</taxon>
        <taxon>Slackia</taxon>
    </lineage>
</organism>
<keyword evidence="2 7" id="KW-0238">DNA-binding</keyword>
<evidence type="ECO:0000259" key="6">
    <source>
        <dbReference type="PROSITE" id="PS50043"/>
    </source>
</evidence>
<dbReference type="PANTHER" id="PTHR44688">
    <property type="entry name" value="DNA-BINDING TRANSCRIPTIONAL ACTIVATOR DEVR_DOSR"/>
    <property type="match status" value="1"/>
</dbReference>
<evidence type="ECO:0000256" key="4">
    <source>
        <dbReference type="SAM" id="MobiDB-lite"/>
    </source>
</evidence>
<evidence type="ECO:0000313" key="8">
    <source>
        <dbReference type="Proteomes" id="UP000002026"/>
    </source>
</evidence>
<dbReference type="SMART" id="SM00421">
    <property type="entry name" value="HTH_LUXR"/>
    <property type="match status" value="1"/>
</dbReference>
<evidence type="ECO:0000313" key="7">
    <source>
        <dbReference type="EMBL" id="ACV23095.1"/>
    </source>
</evidence>
<evidence type="ECO:0000256" key="1">
    <source>
        <dbReference type="ARBA" id="ARBA00023015"/>
    </source>
</evidence>
<keyword evidence="5" id="KW-0472">Membrane</keyword>
<dbReference type="CDD" id="cd06170">
    <property type="entry name" value="LuxR_C_like"/>
    <property type="match status" value="1"/>
</dbReference>
<dbReference type="InterPro" id="IPR000792">
    <property type="entry name" value="Tscrpt_reg_LuxR_C"/>
</dbReference>
<dbReference type="RefSeq" id="WP_012799195.1">
    <property type="nucleotide sequence ID" value="NC_013165.1"/>
</dbReference>
<dbReference type="PROSITE" id="PS50043">
    <property type="entry name" value="HTH_LUXR_2"/>
    <property type="match status" value="1"/>
</dbReference>
<feature type="transmembrane region" description="Helical" evidence="5">
    <location>
        <begin position="359"/>
        <end position="380"/>
    </location>
</feature>
<dbReference type="SUPFAM" id="SSF46894">
    <property type="entry name" value="C-terminal effector domain of the bipartite response regulators"/>
    <property type="match status" value="1"/>
</dbReference>
<feature type="transmembrane region" description="Helical" evidence="5">
    <location>
        <begin position="271"/>
        <end position="290"/>
    </location>
</feature>
<dbReference type="HOGENOM" id="CLU_027066_3_1_11"/>
<proteinExistence type="predicted"/>
<evidence type="ECO:0000256" key="2">
    <source>
        <dbReference type="ARBA" id="ARBA00023125"/>
    </source>
</evidence>
<dbReference type="GO" id="GO:0006355">
    <property type="term" value="P:regulation of DNA-templated transcription"/>
    <property type="evidence" value="ECO:0007669"/>
    <property type="project" value="InterPro"/>
</dbReference>
<dbReference type="STRING" id="471855.Shel_20840"/>
<feature type="transmembrane region" description="Helical" evidence="5">
    <location>
        <begin position="81"/>
        <end position="99"/>
    </location>
</feature>
<feature type="transmembrane region" description="Helical" evidence="5">
    <location>
        <begin position="328"/>
        <end position="347"/>
    </location>
</feature>
<feature type="transmembrane region" description="Helical" evidence="5">
    <location>
        <begin position="296"/>
        <end position="316"/>
    </location>
</feature>
<feature type="transmembrane region" description="Helical" evidence="5">
    <location>
        <begin position="205"/>
        <end position="223"/>
    </location>
</feature>
<dbReference type="KEGG" id="shi:Shel_20840"/>
<keyword evidence="5" id="KW-1133">Transmembrane helix</keyword>
<evidence type="ECO:0000256" key="3">
    <source>
        <dbReference type="ARBA" id="ARBA00023163"/>
    </source>
</evidence>
<feature type="region of interest" description="Disordered" evidence="4">
    <location>
        <begin position="397"/>
        <end position="419"/>
    </location>
</feature>
<dbReference type="InterPro" id="IPR016032">
    <property type="entry name" value="Sig_transdc_resp-reg_C-effctor"/>
</dbReference>
<evidence type="ECO:0000256" key="5">
    <source>
        <dbReference type="SAM" id="Phobius"/>
    </source>
</evidence>
<dbReference type="PANTHER" id="PTHR44688:SF16">
    <property type="entry name" value="DNA-BINDING TRANSCRIPTIONAL ACTIVATOR DEVR_DOSR"/>
    <property type="match status" value="1"/>
</dbReference>
<feature type="transmembrane region" description="Helical" evidence="5">
    <location>
        <begin position="105"/>
        <end position="130"/>
    </location>
</feature>
<feature type="transmembrane region" description="Helical" evidence="5">
    <location>
        <begin position="137"/>
        <end position="159"/>
    </location>
</feature>
<feature type="transmembrane region" description="Helical" evidence="5">
    <location>
        <begin position="243"/>
        <end position="259"/>
    </location>
</feature>
<keyword evidence="1" id="KW-0805">Transcription regulation</keyword>
<feature type="transmembrane region" description="Helical" evidence="5">
    <location>
        <begin position="12"/>
        <end position="32"/>
    </location>
</feature>
<name>C7N860_SLAHD</name>
<dbReference type="InterPro" id="IPR036388">
    <property type="entry name" value="WH-like_DNA-bd_sf"/>
</dbReference>
<keyword evidence="3" id="KW-0804">Transcription</keyword>
<dbReference type="InterPro" id="IPR036259">
    <property type="entry name" value="MFS_trans_sf"/>
</dbReference>